<feature type="region of interest" description="Disordered" evidence="6">
    <location>
        <begin position="73"/>
        <end position="112"/>
    </location>
</feature>
<keyword evidence="9" id="KW-1185">Reference proteome</keyword>
<dbReference type="PROSITE" id="PS51516">
    <property type="entry name" value="SOX_C"/>
    <property type="match status" value="1"/>
</dbReference>
<gene>
    <name evidence="10" type="primary">SOX18</name>
</gene>
<feature type="domain" description="HMG box" evidence="7">
    <location>
        <begin position="192"/>
        <end position="260"/>
    </location>
</feature>
<dbReference type="GO" id="GO:0000978">
    <property type="term" value="F:RNA polymerase II cis-regulatory region sequence-specific DNA binding"/>
    <property type="evidence" value="ECO:0007669"/>
    <property type="project" value="TreeGrafter"/>
</dbReference>
<dbReference type="CTD" id="54345"/>
<feature type="compositionally biased region" description="Pro residues" evidence="6">
    <location>
        <begin position="132"/>
        <end position="146"/>
    </location>
</feature>
<dbReference type="OrthoDB" id="1919336at2759"/>
<feature type="region of interest" description="Disordered" evidence="6">
    <location>
        <begin position="124"/>
        <end position="155"/>
    </location>
</feature>
<dbReference type="FunFam" id="1.10.30.10:FF:000008">
    <property type="entry name" value="transcription factor SOX-7"/>
    <property type="match status" value="1"/>
</dbReference>
<feature type="compositionally biased region" description="Basic and acidic residues" evidence="6">
    <location>
        <begin position="95"/>
        <end position="109"/>
    </location>
</feature>
<dbReference type="AlphaFoldDB" id="A0A8B7AY67"/>
<evidence type="ECO:0000313" key="10">
    <source>
        <dbReference type="RefSeq" id="XP_007952883.1"/>
    </source>
</evidence>
<evidence type="ECO:0000256" key="6">
    <source>
        <dbReference type="SAM" id="MobiDB-lite"/>
    </source>
</evidence>
<evidence type="ECO:0000259" key="7">
    <source>
        <dbReference type="PROSITE" id="PS50118"/>
    </source>
</evidence>
<accession>A0A8B7AY67</accession>
<dbReference type="Pfam" id="PF00505">
    <property type="entry name" value="HMG_box"/>
    <property type="match status" value="1"/>
</dbReference>
<dbReference type="InterPro" id="IPR009071">
    <property type="entry name" value="HMG_box_dom"/>
</dbReference>
<sequence length="486" mass="52155">MSRNIDLRPSPPAPAGELLLTLQNPVNTLSIWSKEVQRAKSVSCFIQTVQSPFSKAGPLLSWCQQPFWRNNLKGQAPSHSGVAPSERGGDAGNPAEKKGAPGEGADRPAPRPPAAHWLRVAISGRPRGVGPQPVPLSPPVRRPPPAALRACPAQAAPSWNAEIADRLRPEPGRYGHSPAGRGERQAADESRIRRPMNAFMVWAKDERKRLAQQNPDLHNAVLSKMLGKAWKELSAAEKRPFVEEAERLRVQHLRDHPNYKYRPRRKKQARKARRLEPGLLLPGLAQPPEPFPAAPGPARAFRELPALGAELEGLGLPTPERSPLDGLETGEAAFFPPPPEDCALRPFRAPYAPAELPRDLGGCYGAPLAEALRTAPPPAGLYYGALGAPGPAPYPGPLSPPPEAPPLEGAAEPLGPAAELWADVDLTEFDQYLNCSRTRPDAAALPYHVALAKLGPRAMSCPEESSLVSALSDASSAVYYSACISG</sequence>
<feature type="DNA-binding region" description="HMG box" evidence="5">
    <location>
        <begin position="192"/>
        <end position="260"/>
    </location>
</feature>
<dbReference type="InterPro" id="IPR036910">
    <property type="entry name" value="HMG_box_dom_sf"/>
</dbReference>
<feature type="region of interest" description="Disordered" evidence="6">
    <location>
        <begin position="168"/>
        <end position="191"/>
    </location>
</feature>
<evidence type="ECO:0000313" key="9">
    <source>
        <dbReference type="Proteomes" id="UP000694850"/>
    </source>
</evidence>
<dbReference type="GO" id="GO:0001570">
    <property type="term" value="P:vasculogenesis"/>
    <property type="evidence" value="ECO:0007669"/>
    <property type="project" value="TreeGrafter"/>
</dbReference>
<organism evidence="9 10">
    <name type="scientific">Orycteropus afer afer</name>
    <dbReference type="NCBI Taxonomy" id="1230840"/>
    <lineage>
        <taxon>Eukaryota</taxon>
        <taxon>Metazoa</taxon>
        <taxon>Chordata</taxon>
        <taxon>Craniata</taxon>
        <taxon>Vertebrata</taxon>
        <taxon>Euteleostomi</taxon>
        <taxon>Mammalia</taxon>
        <taxon>Eutheria</taxon>
        <taxon>Afrotheria</taxon>
        <taxon>Tubulidentata</taxon>
        <taxon>Orycteropodidae</taxon>
        <taxon>Orycteropus</taxon>
    </lineage>
</organism>
<proteinExistence type="predicted"/>
<keyword evidence="1" id="KW-0805">Transcription regulation</keyword>
<evidence type="ECO:0000256" key="2">
    <source>
        <dbReference type="ARBA" id="ARBA00023125"/>
    </source>
</evidence>
<dbReference type="GO" id="GO:0001946">
    <property type="term" value="P:lymphangiogenesis"/>
    <property type="evidence" value="ECO:0007669"/>
    <property type="project" value="TreeGrafter"/>
</dbReference>
<dbReference type="InterPro" id="IPR021934">
    <property type="entry name" value="Sox_C"/>
</dbReference>
<dbReference type="GO" id="GO:0005634">
    <property type="term" value="C:nucleus"/>
    <property type="evidence" value="ECO:0007669"/>
    <property type="project" value="UniProtKB-UniRule"/>
</dbReference>
<dbReference type="InterPro" id="IPR033392">
    <property type="entry name" value="Sox7/17/18_central"/>
</dbReference>
<dbReference type="Pfam" id="PF12067">
    <property type="entry name" value="Sox17_18_mid"/>
    <property type="match status" value="1"/>
</dbReference>
<evidence type="ECO:0000256" key="1">
    <source>
        <dbReference type="ARBA" id="ARBA00023015"/>
    </source>
</evidence>
<protein>
    <submittedName>
        <fullName evidence="10">Transcription factor SOX-18</fullName>
    </submittedName>
</protein>
<reference evidence="10" key="1">
    <citation type="submission" date="2025-08" db="UniProtKB">
        <authorList>
            <consortium name="RefSeq"/>
        </authorList>
    </citation>
    <scope>IDENTIFICATION</scope>
</reference>
<dbReference type="CDD" id="cd22048">
    <property type="entry name" value="HMG-box_SoxF_SOX18"/>
    <property type="match status" value="1"/>
</dbReference>
<dbReference type="InterPro" id="IPR050140">
    <property type="entry name" value="SRY-related_HMG-box_TF-like"/>
</dbReference>
<evidence type="ECO:0000256" key="5">
    <source>
        <dbReference type="PROSITE-ProRule" id="PRU00267"/>
    </source>
</evidence>
<dbReference type="Proteomes" id="UP000694850">
    <property type="component" value="Unplaced"/>
</dbReference>
<keyword evidence="4 5" id="KW-0539">Nucleus</keyword>
<keyword evidence="2 5" id="KW-0238">DNA-binding</keyword>
<dbReference type="RefSeq" id="XP_007952883.1">
    <property type="nucleotide sequence ID" value="XM_007954692.1"/>
</dbReference>
<name>A0A8B7AY67_ORYAF</name>
<dbReference type="SUPFAM" id="SSF47095">
    <property type="entry name" value="HMG-box"/>
    <property type="match status" value="1"/>
</dbReference>
<dbReference type="GeneID" id="103208928"/>
<feature type="domain" description="Sox C-terminal" evidence="8">
    <location>
        <begin position="366"/>
        <end position="485"/>
    </location>
</feature>
<dbReference type="GO" id="GO:0001525">
    <property type="term" value="P:angiogenesis"/>
    <property type="evidence" value="ECO:0007669"/>
    <property type="project" value="TreeGrafter"/>
</dbReference>
<evidence type="ECO:0000259" key="8">
    <source>
        <dbReference type="PROSITE" id="PS51516"/>
    </source>
</evidence>
<dbReference type="Gene3D" id="1.10.30.10">
    <property type="entry name" value="High mobility group box domain"/>
    <property type="match status" value="1"/>
</dbReference>
<evidence type="ECO:0000256" key="4">
    <source>
        <dbReference type="ARBA" id="ARBA00023242"/>
    </source>
</evidence>
<evidence type="ECO:0000256" key="3">
    <source>
        <dbReference type="ARBA" id="ARBA00023163"/>
    </source>
</evidence>
<dbReference type="PANTHER" id="PTHR10270">
    <property type="entry name" value="SOX TRANSCRIPTION FACTOR"/>
    <property type="match status" value="1"/>
</dbReference>
<keyword evidence="3" id="KW-0804">Transcription</keyword>
<dbReference type="PROSITE" id="PS50118">
    <property type="entry name" value="HMG_BOX_2"/>
    <property type="match status" value="1"/>
</dbReference>
<dbReference type="PANTHER" id="PTHR10270:SF204">
    <property type="entry name" value="TRANSCRIPTION FACTOR SOX-18"/>
    <property type="match status" value="1"/>
</dbReference>
<dbReference type="SMART" id="SM00398">
    <property type="entry name" value="HMG"/>
    <property type="match status" value="1"/>
</dbReference>
<feature type="compositionally biased region" description="Basic and acidic residues" evidence="6">
    <location>
        <begin position="181"/>
        <end position="191"/>
    </location>
</feature>
<dbReference type="GO" id="GO:0001228">
    <property type="term" value="F:DNA-binding transcription activator activity, RNA polymerase II-specific"/>
    <property type="evidence" value="ECO:0007669"/>
    <property type="project" value="TreeGrafter"/>
</dbReference>